<gene>
    <name evidence="2" type="ORF">SAY87_024863</name>
</gene>
<reference evidence="2 3" key="1">
    <citation type="journal article" date="2023" name="Hortic Res">
        <title>Pangenome of water caltrop reveals structural variations and asymmetric subgenome divergence after allopolyploidization.</title>
        <authorList>
            <person name="Zhang X."/>
            <person name="Chen Y."/>
            <person name="Wang L."/>
            <person name="Yuan Y."/>
            <person name="Fang M."/>
            <person name="Shi L."/>
            <person name="Lu R."/>
            <person name="Comes H.P."/>
            <person name="Ma Y."/>
            <person name="Chen Y."/>
            <person name="Huang G."/>
            <person name="Zhou Y."/>
            <person name="Zheng Z."/>
            <person name="Qiu Y."/>
        </authorList>
    </citation>
    <scope>NUCLEOTIDE SEQUENCE [LARGE SCALE GENOMIC DNA]</scope>
    <source>
        <tissue evidence="2">Roots</tissue>
    </source>
</reference>
<comment type="caution">
    <text evidence="2">The sequence shown here is derived from an EMBL/GenBank/DDBJ whole genome shotgun (WGS) entry which is preliminary data.</text>
</comment>
<dbReference type="EMBL" id="JAXIOK010000024">
    <property type="protein sequence ID" value="KAK4741275.1"/>
    <property type="molecule type" value="Genomic_DNA"/>
</dbReference>
<evidence type="ECO:0000256" key="1">
    <source>
        <dbReference type="SAM" id="MobiDB-lite"/>
    </source>
</evidence>
<dbReference type="AlphaFoldDB" id="A0AAN7GA34"/>
<name>A0AAN7GA34_9MYRT</name>
<evidence type="ECO:0000313" key="2">
    <source>
        <dbReference type="EMBL" id="KAK4741275.1"/>
    </source>
</evidence>
<organism evidence="2 3">
    <name type="scientific">Trapa incisa</name>
    <dbReference type="NCBI Taxonomy" id="236973"/>
    <lineage>
        <taxon>Eukaryota</taxon>
        <taxon>Viridiplantae</taxon>
        <taxon>Streptophyta</taxon>
        <taxon>Embryophyta</taxon>
        <taxon>Tracheophyta</taxon>
        <taxon>Spermatophyta</taxon>
        <taxon>Magnoliopsida</taxon>
        <taxon>eudicotyledons</taxon>
        <taxon>Gunneridae</taxon>
        <taxon>Pentapetalae</taxon>
        <taxon>rosids</taxon>
        <taxon>malvids</taxon>
        <taxon>Myrtales</taxon>
        <taxon>Lythraceae</taxon>
        <taxon>Trapa</taxon>
    </lineage>
</organism>
<sequence>MLLMRLKAAFESAAYAAADARAAVELSRSNGSFGPDSPSSRSPRKIEKRSQQSSFQSGLNVEADKTPLHLNLDQRPTSLSPDDLNK</sequence>
<evidence type="ECO:0000313" key="3">
    <source>
        <dbReference type="Proteomes" id="UP001345219"/>
    </source>
</evidence>
<protein>
    <submittedName>
        <fullName evidence="2">Uncharacterized protein</fullName>
    </submittedName>
</protein>
<dbReference type="Proteomes" id="UP001345219">
    <property type="component" value="Chromosome 19"/>
</dbReference>
<keyword evidence="3" id="KW-1185">Reference proteome</keyword>
<feature type="region of interest" description="Disordered" evidence="1">
    <location>
        <begin position="27"/>
        <end position="86"/>
    </location>
</feature>
<accession>A0AAN7GA34</accession>
<feature type="compositionally biased region" description="Polar residues" evidence="1">
    <location>
        <begin position="27"/>
        <end position="41"/>
    </location>
</feature>
<proteinExistence type="predicted"/>